<dbReference type="SMART" id="SM00419">
    <property type="entry name" value="HTH_CRP"/>
    <property type="match status" value="1"/>
</dbReference>
<dbReference type="InterPro" id="IPR000595">
    <property type="entry name" value="cNMP-bd_dom"/>
</dbReference>
<evidence type="ECO:0000259" key="5">
    <source>
        <dbReference type="PROSITE" id="PS51063"/>
    </source>
</evidence>
<dbReference type="CDD" id="cd00038">
    <property type="entry name" value="CAP_ED"/>
    <property type="match status" value="1"/>
</dbReference>
<sequence>MMDINEVVKQIPFWNNLVDEEKAQLLGGAILRTYKKDSYIYGMTDACLGMIYVQKGSIRVYITNEEGREITLFHIGSGECCIMSASCVITGISLDVQLYAEEETEILAIHSGMVQKLMDSNIYVRCFAYELATKRFSDVVWVMQEILFARFDVRMARFLLSVYEKTGENTIQMTQEAIAKEVNSAREVVARMLKQFASDELIELNRGTILIKDFEGLKNIIE</sequence>
<evidence type="ECO:0000256" key="1">
    <source>
        <dbReference type="ARBA" id="ARBA00023015"/>
    </source>
</evidence>
<dbReference type="OrthoDB" id="9776746at2"/>
<organism evidence="6 7">
    <name type="scientific">Treponema porcinum</name>
    <dbReference type="NCBI Taxonomy" id="261392"/>
    <lineage>
        <taxon>Bacteria</taxon>
        <taxon>Pseudomonadati</taxon>
        <taxon>Spirochaetota</taxon>
        <taxon>Spirochaetia</taxon>
        <taxon>Spirochaetales</taxon>
        <taxon>Treponemataceae</taxon>
        <taxon>Treponema</taxon>
    </lineage>
</organism>
<evidence type="ECO:0000259" key="4">
    <source>
        <dbReference type="PROSITE" id="PS50042"/>
    </source>
</evidence>
<protein>
    <submittedName>
        <fullName evidence="6">CRP/FNR family transcriptional regulator, anaerobic regulatory protein</fullName>
    </submittedName>
</protein>
<dbReference type="Pfam" id="PF13545">
    <property type="entry name" value="HTH_Crp_2"/>
    <property type="match status" value="1"/>
</dbReference>
<dbReference type="GO" id="GO:0006355">
    <property type="term" value="P:regulation of DNA-templated transcription"/>
    <property type="evidence" value="ECO:0007669"/>
    <property type="project" value="InterPro"/>
</dbReference>
<dbReference type="Gene3D" id="1.10.10.10">
    <property type="entry name" value="Winged helix-like DNA-binding domain superfamily/Winged helix DNA-binding domain"/>
    <property type="match status" value="1"/>
</dbReference>
<gene>
    <name evidence="6" type="ORF">SAMN02745149_01312</name>
</gene>
<keyword evidence="2" id="KW-0238">DNA-binding</keyword>
<reference evidence="6 7" key="1">
    <citation type="submission" date="2017-02" db="EMBL/GenBank/DDBJ databases">
        <authorList>
            <person name="Peterson S.W."/>
        </authorList>
    </citation>
    <scope>NUCLEOTIDE SEQUENCE [LARGE SCALE GENOMIC DNA]</scope>
    <source>
        <strain evidence="6 7">ATCC BAA-908</strain>
    </source>
</reference>
<dbReference type="Gene3D" id="2.60.120.10">
    <property type="entry name" value="Jelly Rolls"/>
    <property type="match status" value="1"/>
</dbReference>
<evidence type="ECO:0000313" key="6">
    <source>
        <dbReference type="EMBL" id="SJZ46004.1"/>
    </source>
</evidence>
<dbReference type="GeneID" id="78316609"/>
<dbReference type="InterPro" id="IPR012318">
    <property type="entry name" value="HTH_CRP"/>
</dbReference>
<dbReference type="SUPFAM" id="SSF46785">
    <property type="entry name" value="Winged helix' DNA-binding domain"/>
    <property type="match status" value="1"/>
</dbReference>
<dbReference type="GO" id="GO:0003677">
    <property type="term" value="F:DNA binding"/>
    <property type="evidence" value="ECO:0007669"/>
    <property type="project" value="UniProtKB-KW"/>
</dbReference>
<keyword evidence="3" id="KW-0804">Transcription</keyword>
<feature type="domain" description="Cyclic nucleotide-binding" evidence="4">
    <location>
        <begin position="13"/>
        <end position="79"/>
    </location>
</feature>
<dbReference type="SUPFAM" id="SSF51206">
    <property type="entry name" value="cAMP-binding domain-like"/>
    <property type="match status" value="1"/>
</dbReference>
<dbReference type="InterPro" id="IPR014710">
    <property type="entry name" value="RmlC-like_jellyroll"/>
</dbReference>
<feature type="domain" description="HTH crp-type" evidence="5">
    <location>
        <begin position="149"/>
        <end position="215"/>
    </location>
</feature>
<keyword evidence="7" id="KW-1185">Reference proteome</keyword>
<dbReference type="Pfam" id="PF00027">
    <property type="entry name" value="cNMP_binding"/>
    <property type="match status" value="1"/>
</dbReference>
<dbReference type="RefSeq" id="WP_143593249.1">
    <property type="nucleotide sequence ID" value="NZ_FUWG01000009.1"/>
</dbReference>
<evidence type="ECO:0000256" key="2">
    <source>
        <dbReference type="ARBA" id="ARBA00023125"/>
    </source>
</evidence>
<dbReference type="PROSITE" id="PS51063">
    <property type="entry name" value="HTH_CRP_2"/>
    <property type="match status" value="1"/>
</dbReference>
<dbReference type="InterPro" id="IPR018490">
    <property type="entry name" value="cNMP-bd_dom_sf"/>
</dbReference>
<evidence type="ECO:0000313" key="7">
    <source>
        <dbReference type="Proteomes" id="UP000190423"/>
    </source>
</evidence>
<proteinExistence type="predicted"/>
<dbReference type="PROSITE" id="PS50042">
    <property type="entry name" value="CNMP_BINDING_3"/>
    <property type="match status" value="1"/>
</dbReference>
<accession>A0A1T4KU84</accession>
<dbReference type="Proteomes" id="UP000190423">
    <property type="component" value="Unassembled WGS sequence"/>
</dbReference>
<evidence type="ECO:0000256" key="3">
    <source>
        <dbReference type="ARBA" id="ARBA00023163"/>
    </source>
</evidence>
<dbReference type="EMBL" id="FUWG01000009">
    <property type="protein sequence ID" value="SJZ46004.1"/>
    <property type="molecule type" value="Genomic_DNA"/>
</dbReference>
<name>A0A1T4KU84_TREPO</name>
<dbReference type="STRING" id="261392.SAMN02745149_01312"/>
<keyword evidence="1" id="KW-0805">Transcription regulation</keyword>
<dbReference type="InterPro" id="IPR036388">
    <property type="entry name" value="WH-like_DNA-bd_sf"/>
</dbReference>
<dbReference type="AlphaFoldDB" id="A0A1T4KU84"/>
<dbReference type="InterPro" id="IPR036390">
    <property type="entry name" value="WH_DNA-bd_sf"/>
</dbReference>